<dbReference type="AlphaFoldDB" id="A0A8B7VL27"/>
<name>A0A8B7VL27_CASCN</name>
<feature type="compositionally biased region" description="Pro residues" evidence="1">
    <location>
        <begin position="61"/>
        <end position="73"/>
    </location>
</feature>
<organism evidence="2">
    <name type="scientific">Castor canadensis</name>
    <name type="common">American beaver</name>
    <dbReference type="NCBI Taxonomy" id="51338"/>
    <lineage>
        <taxon>Eukaryota</taxon>
        <taxon>Metazoa</taxon>
        <taxon>Chordata</taxon>
        <taxon>Craniata</taxon>
        <taxon>Vertebrata</taxon>
        <taxon>Euteleostomi</taxon>
        <taxon>Mammalia</taxon>
        <taxon>Eutheria</taxon>
        <taxon>Euarchontoglires</taxon>
        <taxon>Glires</taxon>
        <taxon>Rodentia</taxon>
        <taxon>Castorimorpha</taxon>
        <taxon>Castoridae</taxon>
        <taxon>Castor</taxon>
    </lineage>
</organism>
<evidence type="ECO:0000256" key="1">
    <source>
        <dbReference type="SAM" id="MobiDB-lite"/>
    </source>
</evidence>
<feature type="region of interest" description="Disordered" evidence="1">
    <location>
        <begin position="25"/>
        <end position="73"/>
    </location>
</feature>
<accession>A0A8B7VL27</accession>
<protein>
    <submittedName>
        <fullName evidence="2">Collagen alpha-1(X) chain-like</fullName>
    </submittedName>
</protein>
<dbReference type="OrthoDB" id="10563919at2759"/>
<sequence>MWGEAAPSSFSCPVAGPKSSFFIRKEGRGDSLLQASPPVPLSPAPPRRVASPPGHLRAGSPFPPPCLVSPGPPRPPCCGRVRAPGVEGAELRSWFPSGSGVCMGESSFHDATGRRGVGGGRTAGEPSSPTLSRPPGPRRHSVITGKENCFKSSRVD</sequence>
<reference evidence="2" key="1">
    <citation type="submission" date="2025-08" db="UniProtKB">
        <authorList>
            <consortium name="RefSeq"/>
        </authorList>
    </citation>
    <scope>IDENTIFICATION</scope>
    <source>
        <tissue evidence="2">Leukocyte</tissue>
    </source>
</reference>
<feature type="compositionally biased region" description="Pro residues" evidence="1">
    <location>
        <begin position="37"/>
        <end position="46"/>
    </location>
</feature>
<evidence type="ECO:0000313" key="2">
    <source>
        <dbReference type="RefSeq" id="XP_020032343.1"/>
    </source>
</evidence>
<dbReference type="KEGG" id="ccan:109694661"/>
<gene>
    <name evidence="2" type="primary">LOC109694661</name>
</gene>
<proteinExistence type="predicted"/>
<dbReference type="RefSeq" id="XP_020032343.1">
    <property type="nucleotide sequence ID" value="XM_020176754.1"/>
</dbReference>
<feature type="region of interest" description="Disordered" evidence="1">
    <location>
        <begin position="106"/>
        <end position="156"/>
    </location>
</feature>